<dbReference type="eggNOG" id="COG3884">
    <property type="taxonomic scope" value="Bacteria"/>
</dbReference>
<dbReference type="CDD" id="cd00586">
    <property type="entry name" value="4HBT"/>
    <property type="match status" value="1"/>
</dbReference>
<evidence type="ECO:0000313" key="3">
    <source>
        <dbReference type="EMBL" id="SER40236.1"/>
    </source>
</evidence>
<dbReference type="SUPFAM" id="SSF54637">
    <property type="entry name" value="Thioesterase/thiol ester dehydrase-isomerase"/>
    <property type="match status" value="2"/>
</dbReference>
<evidence type="ECO:0000313" key="4">
    <source>
        <dbReference type="Proteomes" id="UP000182584"/>
    </source>
</evidence>
<accession>A0A1H9NW75</accession>
<proteinExistence type="predicted"/>
<dbReference type="EMBL" id="FOGJ01000005">
    <property type="protein sequence ID" value="SER40236.1"/>
    <property type="molecule type" value="Genomic_DNA"/>
</dbReference>
<organism evidence="3 4">
    <name type="scientific">Butyrivibrio fibrisolvens</name>
    <dbReference type="NCBI Taxonomy" id="831"/>
    <lineage>
        <taxon>Bacteria</taxon>
        <taxon>Bacillati</taxon>
        <taxon>Bacillota</taxon>
        <taxon>Clostridia</taxon>
        <taxon>Lachnospirales</taxon>
        <taxon>Lachnospiraceae</taxon>
        <taxon>Butyrivibrio</taxon>
    </lineage>
</organism>
<feature type="domain" description="Acyl-ACP thioesterase-like C-terminal" evidence="2">
    <location>
        <begin position="130"/>
        <end position="211"/>
    </location>
</feature>
<dbReference type="Proteomes" id="UP000182584">
    <property type="component" value="Unassembled WGS sequence"/>
</dbReference>
<feature type="domain" description="Acyl-ACP thioesterase N-terminal hotdog" evidence="1">
    <location>
        <begin position="1"/>
        <end position="104"/>
    </location>
</feature>
<evidence type="ECO:0000259" key="1">
    <source>
        <dbReference type="Pfam" id="PF01643"/>
    </source>
</evidence>
<dbReference type="GO" id="GO:0006633">
    <property type="term" value="P:fatty acid biosynthetic process"/>
    <property type="evidence" value="ECO:0007669"/>
    <property type="project" value="InterPro"/>
</dbReference>
<reference evidence="3 4" key="1">
    <citation type="submission" date="2016-10" db="EMBL/GenBank/DDBJ databases">
        <authorList>
            <person name="de Groot N.N."/>
        </authorList>
    </citation>
    <scope>NUCLEOTIDE SEQUENCE [LARGE SCALE GENOMIC DNA]</scope>
    <source>
        <strain evidence="3 4">AR40</strain>
    </source>
</reference>
<name>A0A1H9NW75_BUTFI</name>
<dbReference type="InterPro" id="IPR049427">
    <property type="entry name" value="Acyl-ACP_TE_C"/>
</dbReference>
<dbReference type="GO" id="GO:0016790">
    <property type="term" value="F:thiolester hydrolase activity"/>
    <property type="evidence" value="ECO:0007669"/>
    <property type="project" value="InterPro"/>
</dbReference>
<dbReference type="AlphaFoldDB" id="A0A1H9NW75"/>
<sequence length="231" mass="26321">MNYFQDCSTFQSEDLGIGLEYLDEMNAAWVINSWQVDIIRYPKLGENVIIGTIPYDIKGFVGCRNFYMDTLEGERLAIANSVWALINIEKGTPVKVTSKMLEGYKISEKLPMDYQGRKISFPSDGNIRTLNEIIVQPFHLDTNQHVNNNQYINMAKDCMRLLDDNDKKIPVISRIRAEYRMQAHLGDTIYPVCSTQDKDGSVVYTVSLNDGSGKPYSIVEVTSLKKDERNV</sequence>
<dbReference type="InterPro" id="IPR029069">
    <property type="entry name" value="HotDog_dom_sf"/>
</dbReference>
<dbReference type="Pfam" id="PF20791">
    <property type="entry name" value="Acyl-ACP_TE_C"/>
    <property type="match status" value="1"/>
</dbReference>
<protein>
    <submittedName>
        <fullName evidence="3">Acyl-ACP thioesterase</fullName>
    </submittedName>
</protein>
<evidence type="ECO:0000259" key="2">
    <source>
        <dbReference type="Pfam" id="PF20791"/>
    </source>
</evidence>
<gene>
    <name evidence="3" type="ORF">SAMN04487884_10548</name>
</gene>
<dbReference type="Pfam" id="PF01643">
    <property type="entry name" value="Acyl-ACP_TE"/>
    <property type="match status" value="1"/>
</dbReference>
<dbReference type="InterPro" id="IPR002864">
    <property type="entry name" value="Acyl-ACP_thioesterase_NHD"/>
</dbReference>
<dbReference type="Gene3D" id="3.10.129.10">
    <property type="entry name" value="Hotdog Thioesterase"/>
    <property type="match status" value="1"/>
</dbReference>